<evidence type="ECO:0000313" key="1">
    <source>
        <dbReference type="EMBL" id="KAG2613855.1"/>
    </source>
</evidence>
<protein>
    <submittedName>
        <fullName evidence="1">Uncharacterized protein</fullName>
    </submittedName>
</protein>
<gene>
    <name evidence="1" type="ORF">PVAP13_4KG392300</name>
</gene>
<proteinExistence type="predicted"/>
<accession>A0A8T0TX58</accession>
<dbReference type="Proteomes" id="UP000823388">
    <property type="component" value="Chromosome 4K"/>
</dbReference>
<comment type="caution">
    <text evidence="1">The sequence shown here is derived from an EMBL/GenBank/DDBJ whole genome shotgun (WGS) entry which is preliminary data.</text>
</comment>
<name>A0A8T0TX58_PANVG</name>
<dbReference type="AlphaFoldDB" id="A0A8T0TX58"/>
<keyword evidence="2" id="KW-1185">Reference proteome</keyword>
<organism evidence="1 2">
    <name type="scientific">Panicum virgatum</name>
    <name type="common">Blackwell switchgrass</name>
    <dbReference type="NCBI Taxonomy" id="38727"/>
    <lineage>
        <taxon>Eukaryota</taxon>
        <taxon>Viridiplantae</taxon>
        <taxon>Streptophyta</taxon>
        <taxon>Embryophyta</taxon>
        <taxon>Tracheophyta</taxon>
        <taxon>Spermatophyta</taxon>
        <taxon>Magnoliopsida</taxon>
        <taxon>Liliopsida</taxon>
        <taxon>Poales</taxon>
        <taxon>Poaceae</taxon>
        <taxon>PACMAD clade</taxon>
        <taxon>Panicoideae</taxon>
        <taxon>Panicodae</taxon>
        <taxon>Paniceae</taxon>
        <taxon>Panicinae</taxon>
        <taxon>Panicum</taxon>
        <taxon>Panicum sect. Hiantes</taxon>
    </lineage>
</organism>
<sequence>MFVHVHHCTFCCRNCVMLSGPGDIKYRKNPVAESLAEAIGRVTWLDYDMTCCRYFLMPWVKSTKFMLFVLDHNYKKITWIDPTLTPEWCKDMPYKK</sequence>
<dbReference type="EMBL" id="CM029043">
    <property type="protein sequence ID" value="KAG2613855.1"/>
    <property type="molecule type" value="Genomic_DNA"/>
</dbReference>
<reference evidence="1" key="1">
    <citation type="submission" date="2020-05" db="EMBL/GenBank/DDBJ databases">
        <title>WGS assembly of Panicum virgatum.</title>
        <authorList>
            <person name="Lovell J.T."/>
            <person name="Jenkins J."/>
            <person name="Shu S."/>
            <person name="Juenger T.E."/>
            <person name="Schmutz J."/>
        </authorList>
    </citation>
    <scope>NUCLEOTIDE SEQUENCE</scope>
    <source>
        <strain evidence="1">AP13</strain>
    </source>
</reference>
<evidence type="ECO:0000313" key="2">
    <source>
        <dbReference type="Proteomes" id="UP000823388"/>
    </source>
</evidence>